<comment type="caution">
    <text evidence="2">The sequence shown here is derived from an EMBL/GenBank/DDBJ whole genome shotgun (WGS) entry which is preliminary data.</text>
</comment>
<evidence type="ECO:0000313" key="2">
    <source>
        <dbReference type="EMBL" id="HJG29055.1"/>
    </source>
</evidence>
<accession>A0A921IN77</accession>
<dbReference type="AlphaFoldDB" id="A0A921IN77"/>
<evidence type="ECO:0000313" key="3">
    <source>
        <dbReference type="Proteomes" id="UP000782880"/>
    </source>
</evidence>
<reference evidence="2" key="1">
    <citation type="journal article" date="2021" name="PeerJ">
        <title>Extensive microbial diversity within the chicken gut microbiome revealed by metagenomics and culture.</title>
        <authorList>
            <person name="Gilroy R."/>
            <person name="Ravi A."/>
            <person name="Getino M."/>
            <person name="Pursley I."/>
            <person name="Horton D.L."/>
            <person name="Alikhan N.F."/>
            <person name="Baker D."/>
            <person name="Gharbi K."/>
            <person name="Hall N."/>
            <person name="Watson M."/>
            <person name="Adriaenssens E.M."/>
            <person name="Foster-Nyarko E."/>
            <person name="Jarju S."/>
            <person name="Secka A."/>
            <person name="Antonio M."/>
            <person name="Oren A."/>
            <person name="Chaudhuri R.R."/>
            <person name="La Ragione R."/>
            <person name="Hildebrand F."/>
            <person name="Pallen M.J."/>
        </authorList>
    </citation>
    <scope>NUCLEOTIDE SEQUENCE</scope>
    <source>
        <strain evidence="2">ChiBcec21-2208</strain>
    </source>
</reference>
<dbReference type="Pfam" id="PF05621">
    <property type="entry name" value="TniB"/>
    <property type="match status" value="1"/>
</dbReference>
<dbReference type="InterPro" id="IPR027417">
    <property type="entry name" value="P-loop_NTPase"/>
</dbReference>
<dbReference type="EMBL" id="DYVE01000270">
    <property type="protein sequence ID" value="HJG29055.1"/>
    <property type="molecule type" value="Genomic_DNA"/>
</dbReference>
<name>A0A921IN77_9FIRM</name>
<proteinExistence type="predicted"/>
<dbReference type="Proteomes" id="UP000782880">
    <property type="component" value="Unassembled WGS sequence"/>
</dbReference>
<dbReference type="SUPFAM" id="SSF52540">
    <property type="entry name" value="P-loop containing nucleoside triphosphate hydrolases"/>
    <property type="match status" value="1"/>
</dbReference>
<organism evidence="2 3">
    <name type="scientific">Subdoligranulum variabile</name>
    <dbReference type="NCBI Taxonomy" id="214851"/>
    <lineage>
        <taxon>Bacteria</taxon>
        <taxon>Bacillati</taxon>
        <taxon>Bacillota</taxon>
        <taxon>Clostridia</taxon>
        <taxon>Eubacteriales</taxon>
        <taxon>Oscillospiraceae</taxon>
        <taxon>Subdoligranulum</taxon>
    </lineage>
</organism>
<reference evidence="2" key="2">
    <citation type="submission" date="2021-09" db="EMBL/GenBank/DDBJ databases">
        <authorList>
            <person name="Gilroy R."/>
        </authorList>
    </citation>
    <scope>NUCLEOTIDE SEQUENCE</scope>
    <source>
        <strain evidence="2">ChiBcec21-2208</strain>
    </source>
</reference>
<evidence type="ECO:0000256" key="1">
    <source>
        <dbReference type="SAM" id="MobiDB-lite"/>
    </source>
</evidence>
<dbReference type="Gene3D" id="3.40.50.300">
    <property type="entry name" value="P-loop containing nucleotide triphosphate hydrolases"/>
    <property type="match status" value="1"/>
</dbReference>
<feature type="region of interest" description="Disordered" evidence="1">
    <location>
        <begin position="487"/>
        <end position="511"/>
    </location>
</feature>
<gene>
    <name evidence="2" type="ORF">K8V20_10500</name>
</gene>
<protein>
    <submittedName>
        <fullName evidence="2">TniB family NTP-binding protein</fullName>
    </submittedName>
</protein>
<dbReference type="InterPro" id="IPR008868">
    <property type="entry name" value="TniB"/>
</dbReference>
<feature type="compositionally biased region" description="Basic residues" evidence="1">
    <location>
        <begin position="488"/>
        <end position="497"/>
    </location>
</feature>
<sequence length="511" mass="58147">MSKGYEYSDQEYAAGGNGSVVDAIYHKAKAPMDVGNPYIEALPYPLTDIGEVARHYTYGLNQYDVAEKQLSRLERRFLVNQIRTVRVALPFEQELEMEFYRTLCDSYRLRKPREVYEDGVKRIKLVGDVSEAANTGFNMLGFSGCGKSSAIKILVSRYPQVIRHHIDGEVYSQIVYLTISCQPNSNFSALYSGIGKAIDFALNTDIYQKQIDRIKTLAGKMNKVIELIELFAVGTIILDEIQLIDFKTTKESSFEALMVITNETKMAFCAVGTTEAYVKMFKEQRTARRLGREINASGYCGNEKFFSHVMSQLFCYQWFDEHIDLTEELVEAFYEESKGIIDQAVSLYIAVQDEYLKSKRKSISPEFIAAVSKRRYPNLKLLLERASEPGVQEQIEKIMRGSKEQYEHELSEAKQQEVMQHLVQNAAEIDISSLIRRTIASIQQVVGSMYDEKQIEKVCKQIAAGIEVSSIADSDFIQRVFARLQSQKQKKSPRRKAPSHEDLLNAVLGNT</sequence>